<keyword evidence="2" id="KW-1185">Reference proteome</keyword>
<comment type="caution">
    <text evidence="1">The sequence shown here is derived from an EMBL/GenBank/DDBJ whole genome shotgun (WGS) entry which is preliminary data.</text>
</comment>
<evidence type="ECO:0000313" key="2">
    <source>
        <dbReference type="Proteomes" id="UP000269945"/>
    </source>
</evidence>
<feature type="non-terminal residue" evidence="1">
    <location>
        <position position="1"/>
    </location>
</feature>
<reference evidence="1 2" key="1">
    <citation type="submission" date="2018-10" db="EMBL/GenBank/DDBJ databases">
        <authorList>
            <person name="Ekblom R."/>
            <person name="Jareborg N."/>
        </authorList>
    </citation>
    <scope>NUCLEOTIDE SEQUENCE [LARGE SCALE GENOMIC DNA]</scope>
    <source>
        <tissue evidence="1">Muscle</tissue>
    </source>
</reference>
<sequence>VLPQRASPWLLFFTALEAHHEGWVCVNGVPPQTWPVLSTLNQWDHGSHIRKTKGLRTVAWMEASKCLENDHIQYPNTPSLIFSKHSTQPPTGTIFTQ</sequence>
<dbReference type="Proteomes" id="UP000269945">
    <property type="component" value="Unassembled WGS sequence"/>
</dbReference>
<dbReference type="EMBL" id="CYRY02047251">
    <property type="protein sequence ID" value="VCX43187.1"/>
    <property type="molecule type" value="Genomic_DNA"/>
</dbReference>
<protein>
    <submittedName>
        <fullName evidence="1">Uncharacterized protein</fullName>
    </submittedName>
</protein>
<name>A0A9X9ME26_GULGU</name>
<accession>A0A9X9ME26</accession>
<dbReference type="AlphaFoldDB" id="A0A9X9ME26"/>
<organism evidence="1 2">
    <name type="scientific">Gulo gulo</name>
    <name type="common">Wolverine</name>
    <name type="synonym">Gluton</name>
    <dbReference type="NCBI Taxonomy" id="48420"/>
    <lineage>
        <taxon>Eukaryota</taxon>
        <taxon>Metazoa</taxon>
        <taxon>Chordata</taxon>
        <taxon>Craniata</taxon>
        <taxon>Vertebrata</taxon>
        <taxon>Euteleostomi</taxon>
        <taxon>Mammalia</taxon>
        <taxon>Eutheria</taxon>
        <taxon>Laurasiatheria</taxon>
        <taxon>Carnivora</taxon>
        <taxon>Caniformia</taxon>
        <taxon>Musteloidea</taxon>
        <taxon>Mustelidae</taxon>
        <taxon>Guloninae</taxon>
        <taxon>Gulo</taxon>
    </lineage>
</organism>
<gene>
    <name evidence="1" type="ORF">BN2614_LOCUS1</name>
</gene>
<proteinExistence type="predicted"/>
<evidence type="ECO:0000313" key="1">
    <source>
        <dbReference type="EMBL" id="VCX43187.1"/>
    </source>
</evidence>